<comment type="similarity">
    <text evidence="8">Belongs to the TsuA/YedE (TC 9.B.102) family.</text>
</comment>
<evidence type="ECO:0000256" key="5">
    <source>
        <dbReference type="ARBA" id="ARBA00022692"/>
    </source>
</evidence>
<keyword evidence="6 9" id="KW-1133">Transmembrane helix</keyword>
<evidence type="ECO:0000256" key="7">
    <source>
        <dbReference type="ARBA" id="ARBA00023136"/>
    </source>
</evidence>
<feature type="transmembrane region" description="Helical" evidence="9">
    <location>
        <begin position="76"/>
        <end position="94"/>
    </location>
</feature>
<dbReference type="EMBL" id="QFPN01000009">
    <property type="protein sequence ID" value="PZQ12477.1"/>
    <property type="molecule type" value="Genomic_DNA"/>
</dbReference>
<feature type="transmembrane region" description="Helical" evidence="9">
    <location>
        <begin position="12"/>
        <end position="39"/>
    </location>
</feature>
<evidence type="ECO:0000256" key="4">
    <source>
        <dbReference type="ARBA" id="ARBA00022519"/>
    </source>
</evidence>
<evidence type="ECO:0000256" key="6">
    <source>
        <dbReference type="ARBA" id="ARBA00022989"/>
    </source>
</evidence>
<evidence type="ECO:0000313" key="10">
    <source>
        <dbReference type="EMBL" id="PZQ12477.1"/>
    </source>
</evidence>
<accession>A0A2W5LYL2</accession>
<dbReference type="GO" id="GO:0005886">
    <property type="term" value="C:plasma membrane"/>
    <property type="evidence" value="ECO:0007669"/>
    <property type="project" value="UniProtKB-SubCell"/>
</dbReference>
<name>A0A2W5LYL2_ANCNO</name>
<protein>
    <submittedName>
        <fullName evidence="10">Uncharacterized protein</fullName>
    </submittedName>
</protein>
<dbReference type="InterPro" id="IPR007272">
    <property type="entry name" value="Sulf_transp_TsuA/YedE"/>
</dbReference>
<keyword evidence="5 9" id="KW-0812">Transmembrane</keyword>
<keyword evidence="3" id="KW-1003">Cell membrane</keyword>
<dbReference type="Proteomes" id="UP000249577">
    <property type="component" value="Unassembled WGS sequence"/>
</dbReference>
<evidence type="ECO:0000313" key="11">
    <source>
        <dbReference type="Proteomes" id="UP000249577"/>
    </source>
</evidence>
<feature type="transmembrane region" description="Helical" evidence="9">
    <location>
        <begin position="115"/>
        <end position="136"/>
    </location>
</feature>
<keyword evidence="7 9" id="KW-0472">Membrane</keyword>
<proteinExistence type="inferred from homology"/>
<feature type="transmembrane region" description="Helical" evidence="9">
    <location>
        <begin position="46"/>
        <end position="64"/>
    </location>
</feature>
<evidence type="ECO:0000256" key="9">
    <source>
        <dbReference type="SAM" id="Phobius"/>
    </source>
</evidence>
<organism evidence="10 11">
    <name type="scientific">Ancylobacter novellus</name>
    <name type="common">Thiobacillus novellus</name>
    <dbReference type="NCBI Taxonomy" id="921"/>
    <lineage>
        <taxon>Bacteria</taxon>
        <taxon>Pseudomonadati</taxon>
        <taxon>Pseudomonadota</taxon>
        <taxon>Alphaproteobacteria</taxon>
        <taxon>Hyphomicrobiales</taxon>
        <taxon>Xanthobacteraceae</taxon>
        <taxon>Ancylobacter</taxon>
    </lineage>
</organism>
<comment type="caution">
    <text evidence="10">The sequence shown here is derived from an EMBL/GenBank/DDBJ whole genome shotgun (WGS) entry which is preliminary data.</text>
</comment>
<evidence type="ECO:0000256" key="1">
    <source>
        <dbReference type="ARBA" id="ARBA00004429"/>
    </source>
</evidence>
<dbReference type="PANTHER" id="PTHR30574:SF1">
    <property type="entry name" value="SULPHUR TRANSPORT DOMAIN-CONTAINING PROTEIN"/>
    <property type="match status" value="1"/>
</dbReference>
<keyword evidence="2" id="KW-0813">Transport</keyword>
<keyword evidence="4" id="KW-0997">Cell inner membrane</keyword>
<evidence type="ECO:0000256" key="3">
    <source>
        <dbReference type="ARBA" id="ARBA00022475"/>
    </source>
</evidence>
<dbReference type="AlphaFoldDB" id="A0A2W5LYL2"/>
<evidence type="ECO:0000256" key="2">
    <source>
        <dbReference type="ARBA" id="ARBA00022448"/>
    </source>
</evidence>
<evidence type="ECO:0000256" key="8">
    <source>
        <dbReference type="ARBA" id="ARBA00035655"/>
    </source>
</evidence>
<gene>
    <name evidence="10" type="ORF">DI565_16315</name>
</gene>
<sequence>MVAYLPSLIGGGLVGLSAGVLMLSTGRVAGISGIVSGLWRATAPRLLNLAFVLGLAVGPWAYWAAFGQLPEVKIEASTPALAIAGLLVGLGTRLGSGCTSGHGVVGLARLSPRSLAAVATFLTSAVATVAVLRLAAPA</sequence>
<dbReference type="PANTHER" id="PTHR30574">
    <property type="entry name" value="INNER MEMBRANE PROTEIN YEDE"/>
    <property type="match status" value="1"/>
</dbReference>
<comment type="subcellular location">
    <subcellularLocation>
        <location evidence="1">Cell inner membrane</location>
        <topology evidence="1">Multi-pass membrane protein</topology>
    </subcellularLocation>
</comment>
<reference evidence="10 11" key="1">
    <citation type="submission" date="2017-08" db="EMBL/GenBank/DDBJ databases">
        <title>Infants hospitalized years apart are colonized by the same room-sourced microbial strains.</title>
        <authorList>
            <person name="Brooks B."/>
            <person name="Olm M.R."/>
            <person name="Firek B.A."/>
            <person name="Baker R."/>
            <person name="Thomas B.C."/>
            <person name="Morowitz M.J."/>
            <person name="Banfield J.F."/>
        </authorList>
    </citation>
    <scope>NUCLEOTIDE SEQUENCE [LARGE SCALE GENOMIC DNA]</scope>
    <source>
        <strain evidence="10">S2_005_003_R2_43</strain>
    </source>
</reference>